<proteinExistence type="predicted"/>
<feature type="transmembrane region" description="Helical" evidence="1">
    <location>
        <begin position="40"/>
        <end position="58"/>
    </location>
</feature>
<keyword evidence="1" id="KW-1133">Transmembrane helix</keyword>
<dbReference type="Gene3D" id="3.10.100.10">
    <property type="entry name" value="Mannose-Binding Protein A, subunit A"/>
    <property type="match status" value="1"/>
</dbReference>
<dbReference type="RefSeq" id="XP_011663331.2">
    <property type="nucleotide sequence ID" value="XM_011665029.2"/>
</dbReference>
<dbReference type="KEGG" id="spu:754290"/>
<accession>A0A7M7HFA4</accession>
<dbReference type="InterPro" id="IPR050111">
    <property type="entry name" value="C-type_lectin/snaclec_domain"/>
</dbReference>
<dbReference type="InterPro" id="IPR016187">
    <property type="entry name" value="CTDL_fold"/>
</dbReference>
<name>A0A7M7HFA4_STRPU</name>
<dbReference type="InParanoid" id="A0A7M7HFA4"/>
<dbReference type="SUPFAM" id="SSF56436">
    <property type="entry name" value="C-type lectin-like"/>
    <property type="match status" value="1"/>
</dbReference>
<evidence type="ECO:0000256" key="1">
    <source>
        <dbReference type="SAM" id="Phobius"/>
    </source>
</evidence>
<evidence type="ECO:0000259" key="2">
    <source>
        <dbReference type="PROSITE" id="PS50041"/>
    </source>
</evidence>
<dbReference type="InterPro" id="IPR001304">
    <property type="entry name" value="C-type_lectin-like"/>
</dbReference>
<dbReference type="Proteomes" id="UP000007110">
    <property type="component" value="Unassembled WGS sequence"/>
</dbReference>
<dbReference type="PANTHER" id="PTHR22803">
    <property type="entry name" value="MANNOSE, PHOSPHOLIPASE, LECTIN RECEPTOR RELATED"/>
    <property type="match status" value="1"/>
</dbReference>
<dbReference type="OMA" id="NDIPCNH"/>
<feature type="domain" description="C-type lectin" evidence="2">
    <location>
        <begin position="77"/>
        <end position="205"/>
    </location>
</feature>
<dbReference type="SMART" id="SM00034">
    <property type="entry name" value="CLECT"/>
    <property type="match status" value="1"/>
</dbReference>
<evidence type="ECO:0000313" key="4">
    <source>
        <dbReference type="Proteomes" id="UP000007110"/>
    </source>
</evidence>
<reference evidence="4" key="1">
    <citation type="submission" date="2015-02" db="EMBL/GenBank/DDBJ databases">
        <title>Genome sequencing for Strongylocentrotus purpuratus.</title>
        <authorList>
            <person name="Murali S."/>
            <person name="Liu Y."/>
            <person name="Vee V."/>
            <person name="English A."/>
            <person name="Wang M."/>
            <person name="Skinner E."/>
            <person name="Han Y."/>
            <person name="Muzny D.M."/>
            <person name="Worley K.C."/>
            <person name="Gibbs R.A."/>
        </authorList>
    </citation>
    <scope>NUCLEOTIDE SEQUENCE</scope>
</reference>
<dbReference type="GeneID" id="754290"/>
<keyword evidence="1" id="KW-0812">Transmembrane</keyword>
<organism evidence="3 4">
    <name type="scientific">Strongylocentrotus purpuratus</name>
    <name type="common">Purple sea urchin</name>
    <dbReference type="NCBI Taxonomy" id="7668"/>
    <lineage>
        <taxon>Eukaryota</taxon>
        <taxon>Metazoa</taxon>
        <taxon>Echinodermata</taxon>
        <taxon>Eleutherozoa</taxon>
        <taxon>Echinozoa</taxon>
        <taxon>Echinoidea</taxon>
        <taxon>Euechinoidea</taxon>
        <taxon>Echinacea</taxon>
        <taxon>Camarodonta</taxon>
        <taxon>Echinidea</taxon>
        <taxon>Strongylocentrotidae</taxon>
        <taxon>Strongylocentrotus</taxon>
    </lineage>
</organism>
<evidence type="ECO:0000313" key="3">
    <source>
        <dbReference type="EnsemblMetazoa" id="XP_011663331"/>
    </source>
</evidence>
<dbReference type="FunCoup" id="A0A7M7HFA4">
    <property type="interactions" value="894"/>
</dbReference>
<dbReference type="Pfam" id="PF00059">
    <property type="entry name" value="Lectin_C"/>
    <property type="match status" value="1"/>
</dbReference>
<keyword evidence="4" id="KW-1185">Reference proteome</keyword>
<dbReference type="PROSITE" id="PS50041">
    <property type="entry name" value="C_TYPE_LECTIN_2"/>
    <property type="match status" value="1"/>
</dbReference>
<dbReference type="OrthoDB" id="418245at2759"/>
<keyword evidence="1" id="KW-0472">Membrane</keyword>
<reference evidence="3" key="2">
    <citation type="submission" date="2021-01" db="UniProtKB">
        <authorList>
            <consortium name="EnsemblMetazoa"/>
        </authorList>
    </citation>
    <scope>IDENTIFICATION</scope>
</reference>
<dbReference type="AlphaFoldDB" id="A0A7M7HFA4"/>
<sequence length="221" mass="24976">MIVELMQRLVIQQIALSAAHTVRASSSYEFFIDIMLSRRSMYSVSVLALIFVVGPAIIELPGAEAGMCGCPPLWTGFNDHCYRFFTSANISWFDAELACRTFSTPCGEETSSSRIGHLVSIHSQDEMDFIVAMYESLRSKRPTTDIRTWIGLHDRTAEASAEWADGTDVNYTSWAPSQPNDQSGYNDCVVISKNFMYKWNDIPCNHVSSRVESFICKIRQW</sequence>
<dbReference type="EnsemblMetazoa" id="XM_011665029">
    <property type="protein sequence ID" value="XP_011663331"/>
    <property type="gene ID" value="LOC754290"/>
</dbReference>
<dbReference type="InterPro" id="IPR016186">
    <property type="entry name" value="C-type_lectin-like/link_sf"/>
</dbReference>
<protein>
    <recommendedName>
        <fullName evidence="2">C-type lectin domain-containing protein</fullName>
    </recommendedName>
</protein>